<dbReference type="InterPro" id="IPR036390">
    <property type="entry name" value="WH_DNA-bd_sf"/>
</dbReference>
<protein>
    <recommendedName>
        <fullName evidence="3">HTH iclR-type domain-containing protein</fullName>
    </recommendedName>
</protein>
<dbReference type="InterPro" id="IPR036388">
    <property type="entry name" value="WH-like_DNA-bd_sf"/>
</dbReference>
<reference evidence="2" key="1">
    <citation type="journal article" date="2021" name="ISME J.">
        <title>Evolutionary origin and ecological implication of a unique nif island in free-living Bradyrhizobium lineages.</title>
        <authorList>
            <person name="Tao J."/>
        </authorList>
    </citation>
    <scope>NUCLEOTIDE SEQUENCE [LARGE SCALE GENOMIC DNA]</scope>
    <source>
        <strain evidence="2">SZCCT0434</strain>
    </source>
</reference>
<dbReference type="Gene3D" id="1.10.10.10">
    <property type="entry name" value="Winged helix-like DNA-binding domain superfamily/Winged helix DNA-binding domain"/>
    <property type="match status" value="1"/>
</dbReference>
<dbReference type="EMBL" id="JAFCJH010000001">
    <property type="protein sequence ID" value="MBR0793787.1"/>
    <property type="molecule type" value="Genomic_DNA"/>
</dbReference>
<evidence type="ECO:0008006" key="3">
    <source>
        <dbReference type="Google" id="ProtNLM"/>
    </source>
</evidence>
<evidence type="ECO:0000313" key="1">
    <source>
        <dbReference type="EMBL" id="MBR0793787.1"/>
    </source>
</evidence>
<name>A0ABS5FAH4_9BRAD</name>
<proteinExistence type="predicted"/>
<keyword evidence="2" id="KW-1185">Reference proteome</keyword>
<dbReference type="Proteomes" id="UP001315278">
    <property type="component" value="Unassembled WGS sequence"/>
</dbReference>
<accession>A0ABS5FAH4</accession>
<evidence type="ECO:0000313" key="2">
    <source>
        <dbReference type="Proteomes" id="UP001315278"/>
    </source>
</evidence>
<sequence>MRSTVNWSGIRAARQRLVLCRLMIDIMRNLHGAYAPASEPFGSRLETFFIALCLALGQFEEKPFSVSKVAAFMHVPRTTVLRRLERLRTWGLVHQEGRHYYIDEKALNSLLGMRSYQRIRRLLEKAASELTVLDTLAD</sequence>
<dbReference type="SUPFAM" id="SSF46785">
    <property type="entry name" value="Winged helix' DNA-binding domain"/>
    <property type="match status" value="1"/>
</dbReference>
<gene>
    <name evidence="1" type="ORF">JQ615_00095</name>
</gene>
<organism evidence="1 2">
    <name type="scientific">Bradyrhizobium jicamae</name>
    <dbReference type="NCBI Taxonomy" id="280332"/>
    <lineage>
        <taxon>Bacteria</taxon>
        <taxon>Pseudomonadati</taxon>
        <taxon>Pseudomonadota</taxon>
        <taxon>Alphaproteobacteria</taxon>
        <taxon>Hyphomicrobiales</taxon>
        <taxon>Nitrobacteraceae</taxon>
        <taxon>Bradyrhizobium</taxon>
    </lineage>
</organism>
<dbReference type="RefSeq" id="WP_212394111.1">
    <property type="nucleotide sequence ID" value="NZ_JAFCJH010000001.1"/>
</dbReference>
<comment type="caution">
    <text evidence="1">The sequence shown here is derived from an EMBL/GenBank/DDBJ whole genome shotgun (WGS) entry which is preliminary data.</text>
</comment>